<name>A0A377SW65_9NEIS</name>
<dbReference type="EMBL" id="SMBT01000008">
    <property type="protein sequence ID" value="TCU85093.1"/>
    <property type="molecule type" value="Genomic_DNA"/>
</dbReference>
<evidence type="ECO:0000313" key="4">
    <source>
        <dbReference type="EMBL" id="TCU85093.1"/>
    </source>
</evidence>
<dbReference type="Proteomes" id="UP000295794">
    <property type="component" value="Unassembled WGS sequence"/>
</dbReference>
<dbReference type="NCBIfam" id="NF009150">
    <property type="entry name" value="PRK12497.1-3"/>
    <property type="match status" value="1"/>
</dbReference>
<dbReference type="GO" id="GO:0004519">
    <property type="term" value="F:endonuclease activity"/>
    <property type="evidence" value="ECO:0007669"/>
    <property type="project" value="UniProtKB-KW"/>
</dbReference>
<dbReference type="GO" id="GO:0003676">
    <property type="term" value="F:nucleic acid binding"/>
    <property type="evidence" value="ECO:0007669"/>
    <property type="project" value="InterPro"/>
</dbReference>
<dbReference type="Proteomes" id="UP000255108">
    <property type="component" value="Unassembled WGS sequence"/>
</dbReference>
<keyword evidence="6" id="KW-1185">Reference proteome</keyword>
<gene>
    <name evidence="4" type="ORF">EV682_108120</name>
    <name evidence="3" type="ORF">NCTC11159_03780</name>
</gene>
<dbReference type="CDD" id="cd20736">
    <property type="entry name" value="PoNe_Nuclease"/>
    <property type="match status" value="1"/>
</dbReference>
<dbReference type="HAMAP" id="MF_00048">
    <property type="entry name" value="UPF0102"/>
    <property type="match status" value="1"/>
</dbReference>
<proteinExistence type="inferred from homology"/>
<dbReference type="Pfam" id="PF02021">
    <property type="entry name" value="UPF0102"/>
    <property type="match status" value="1"/>
</dbReference>
<comment type="similarity">
    <text evidence="1 2">Belongs to the UPF0102 family.</text>
</comment>
<keyword evidence="4" id="KW-0540">Nuclease</keyword>
<dbReference type="AlphaFoldDB" id="A0A377SW65"/>
<dbReference type="NCBIfam" id="TIGR00252">
    <property type="entry name" value="YraN family protein"/>
    <property type="match status" value="1"/>
</dbReference>
<evidence type="ECO:0000313" key="5">
    <source>
        <dbReference type="Proteomes" id="UP000255108"/>
    </source>
</evidence>
<dbReference type="RefSeq" id="WP_099398635.1">
    <property type="nucleotide sequence ID" value="NZ_CAWOLO010000008.1"/>
</dbReference>
<dbReference type="Gene3D" id="3.40.1350.10">
    <property type="match status" value="1"/>
</dbReference>
<reference evidence="3 5" key="1">
    <citation type="submission" date="2018-06" db="EMBL/GenBank/DDBJ databases">
        <authorList>
            <consortium name="Pathogen Informatics"/>
            <person name="Doyle S."/>
        </authorList>
    </citation>
    <scope>NUCLEOTIDE SEQUENCE [LARGE SCALE GENOMIC DNA]</scope>
    <source>
        <strain evidence="3 5">NCTC11159</strain>
    </source>
</reference>
<evidence type="ECO:0000256" key="2">
    <source>
        <dbReference type="HAMAP-Rule" id="MF_00048"/>
    </source>
</evidence>
<organism evidence="3 5">
    <name type="scientific">Iodobacter fluviatilis</name>
    <dbReference type="NCBI Taxonomy" id="537"/>
    <lineage>
        <taxon>Bacteria</taxon>
        <taxon>Pseudomonadati</taxon>
        <taxon>Pseudomonadota</taxon>
        <taxon>Betaproteobacteria</taxon>
        <taxon>Neisseriales</taxon>
        <taxon>Chitinibacteraceae</taxon>
        <taxon>Iodobacter</taxon>
    </lineage>
</organism>
<dbReference type="EMBL" id="UGHR01000004">
    <property type="protein sequence ID" value="STR45223.1"/>
    <property type="molecule type" value="Genomic_DNA"/>
</dbReference>
<dbReference type="InterPro" id="IPR003509">
    <property type="entry name" value="UPF0102_YraN-like"/>
</dbReference>
<evidence type="ECO:0000313" key="3">
    <source>
        <dbReference type="EMBL" id="STR45223.1"/>
    </source>
</evidence>
<evidence type="ECO:0000313" key="6">
    <source>
        <dbReference type="Proteomes" id="UP000295794"/>
    </source>
</evidence>
<dbReference type="OrthoDB" id="9794876at2"/>
<dbReference type="SUPFAM" id="SSF52980">
    <property type="entry name" value="Restriction endonuclease-like"/>
    <property type="match status" value="1"/>
</dbReference>
<dbReference type="PANTHER" id="PTHR34039:SF1">
    <property type="entry name" value="UPF0102 PROTEIN YRAN"/>
    <property type="match status" value="1"/>
</dbReference>
<accession>A0A377SW65</accession>
<keyword evidence="4" id="KW-0255">Endonuclease</keyword>
<evidence type="ECO:0000256" key="1">
    <source>
        <dbReference type="ARBA" id="ARBA00006738"/>
    </source>
</evidence>
<sequence length="114" mass="12609">MNKLGLAAENAAVIFLQQQGLKIIGRNWQCQRGEIDILAKDGNTLVFVEVRQRRNARFGGAAASISPAKRAKLRATAQYYLINVSPLPPCRFDAICFEGETINWLKNCIDATEG</sequence>
<dbReference type="InterPro" id="IPR011335">
    <property type="entry name" value="Restrct_endonuc-II-like"/>
</dbReference>
<reference evidence="4 6" key="2">
    <citation type="submission" date="2019-03" db="EMBL/GenBank/DDBJ databases">
        <title>Genomic Encyclopedia of Type Strains, Phase IV (KMG-IV): sequencing the most valuable type-strain genomes for metagenomic binning, comparative biology and taxonomic classification.</title>
        <authorList>
            <person name="Goeker M."/>
        </authorList>
    </citation>
    <scope>NUCLEOTIDE SEQUENCE [LARGE SCALE GENOMIC DNA]</scope>
    <source>
        <strain evidence="4 6">DSM 3764</strain>
    </source>
</reference>
<protein>
    <recommendedName>
        <fullName evidence="2">UPF0102 protein EV682_108120</fullName>
    </recommendedName>
</protein>
<keyword evidence="4" id="KW-0378">Hydrolase</keyword>
<dbReference type="PANTHER" id="PTHR34039">
    <property type="entry name" value="UPF0102 PROTEIN YRAN"/>
    <property type="match status" value="1"/>
</dbReference>
<dbReference type="InterPro" id="IPR011856">
    <property type="entry name" value="tRNA_endonuc-like_dom_sf"/>
</dbReference>